<dbReference type="KEGG" id="glo:Glov_3391"/>
<name>B3EBQ8_TRIL1</name>
<evidence type="ECO:0000313" key="2">
    <source>
        <dbReference type="Proteomes" id="UP000002420"/>
    </source>
</evidence>
<sequence length="178" mass="19869">MSSVGSYTKNEGEIPLLDIADGISCFWEQRYHSLGARKPDAHTALKQIDSYVDAHEESDAARTLIQLLTTLWRHERITGTSDSELVYMLQKKFALFGRLAAQYDSCFHKVGETYAIADDLALFAAILLVRFSRTLSLNELNSALKVIDHVLIGDIYDVSLVRAVLVLEQESVAKVLHG</sequence>
<dbReference type="RefSeq" id="WP_012471421.1">
    <property type="nucleotide sequence ID" value="NC_010814.1"/>
</dbReference>
<protein>
    <submittedName>
        <fullName evidence="1">Uncharacterized protein</fullName>
    </submittedName>
</protein>
<dbReference type="AlphaFoldDB" id="B3EBQ8"/>
<proteinExistence type="predicted"/>
<keyword evidence="2" id="KW-1185">Reference proteome</keyword>
<gene>
    <name evidence="1" type="ordered locus">Glov_3391</name>
</gene>
<organism evidence="1 2">
    <name type="scientific">Trichlorobacter lovleyi (strain ATCC BAA-1151 / DSM 17278 / SZ)</name>
    <name type="common">Geobacter lovleyi</name>
    <dbReference type="NCBI Taxonomy" id="398767"/>
    <lineage>
        <taxon>Bacteria</taxon>
        <taxon>Pseudomonadati</taxon>
        <taxon>Thermodesulfobacteriota</taxon>
        <taxon>Desulfuromonadia</taxon>
        <taxon>Geobacterales</taxon>
        <taxon>Geobacteraceae</taxon>
        <taxon>Trichlorobacter</taxon>
    </lineage>
</organism>
<reference evidence="1 2" key="1">
    <citation type="submission" date="2008-05" db="EMBL/GenBank/DDBJ databases">
        <title>Complete sequence of chromosome of Geobacter lovleyi SZ.</title>
        <authorList>
            <consortium name="US DOE Joint Genome Institute"/>
            <person name="Lucas S."/>
            <person name="Copeland A."/>
            <person name="Lapidus A."/>
            <person name="Glavina del Rio T."/>
            <person name="Dalin E."/>
            <person name="Tice H."/>
            <person name="Bruce D."/>
            <person name="Goodwin L."/>
            <person name="Pitluck S."/>
            <person name="Chertkov O."/>
            <person name="Meincke L."/>
            <person name="Brettin T."/>
            <person name="Detter J.C."/>
            <person name="Han C."/>
            <person name="Tapia R."/>
            <person name="Kuske C.R."/>
            <person name="Schmutz J."/>
            <person name="Larimer F."/>
            <person name="Land M."/>
            <person name="Hauser L."/>
            <person name="Kyrpides N."/>
            <person name="Mikhailova N."/>
            <person name="Sung Y."/>
            <person name="Fletcher K.E."/>
            <person name="Ritalahti K.M."/>
            <person name="Loeffler F.E."/>
            <person name="Richardson P."/>
        </authorList>
    </citation>
    <scope>NUCLEOTIDE SEQUENCE [LARGE SCALE GENOMIC DNA]</scope>
    <source>
        <strain evidence="2">ATCC BAA-1151 / DSM 17278 / SZ</strain>
    </source>
</reference>
<dbReference type="EMBL" id="CP001089">
    <property type="protein sequence ID" value="ACD97097.1"/>
    <property type="molecule type" value="Genomic_DNA"/>
</dbReference>
<evidence type="ECO:0000313" key="1">
    <source>
        <dbReference type="EMBL" id="ACD97097.1"/>
    </source>
</evidence>
<dbReference type="Proteomes" id="UP000002420">
    <property type="component" value="Chromosome"/>
</dbReference>
<accession>B3EBQ8</accession>
<dbReference type="STRING" id="398767.Glov_3391"/>
<dbReference type="HOGENOM" id="CLU_1508528_0_0_7"/>